<sequence>MEENQPKTGKFSLNYGLITGAVGILFALILFSMDMHYERGFSVQGVQIAILAAGILLAISQFKKASAGYLSLSEALKLGAGVALIAGLLGLLYFFLFSNFIEPDFMDNTYELGKQKALQDNPELTEEQIDQGIEFQKSLAWITYPIILVMNIVIGLIVGLIGGLIMKKQKPAY</sequence>
<proteinExistence type="predicted"/>
<keyword evidence="1" id="KW-0812">Transmembrane</keyword>
<feature type="transmembrane region" description="Helical" evidence="1">
    <location>
        <begin position="75"/>
        <end position="96"/>
    </location>
</feature>
<evidence type="ECO:0000313" key="2">
    <source>
        <dbReference type="EMBL" id="RKN81623.1"/>
    </source>
</evidence>
<feature type="transmembrane region" description="Helical" evidence="1">
    <location>
        <begin position="142"/>
        <end position="166"/>
    </location>
</feature>
<dbReference type="Proteomes" id="UP000276603">
    <property type="component" value="Unassembled WGS sequence"/>
</dbReference>
<keyword evidence="3" id="KW-1185">Reference proteome</keyword>
<organism evidence="2 3">
    <name type="scientific">Ulvibacterium marinum</name>
    <dbReference type="NCBI Taxonomy" id="2419782"/>
    <lineage>
        <taxon>Bacteria</taxon>
        <taxon>Pseudomonadati</taxon>
        <taxon>Bacteroidota</taxon>
        <taxon>Flavobacteriia</taxon>
        <taxon>Flavobacteriales</taxon>
        <taxon>Flavobacteriaceae</taxon>
        <taxon>Ulvibacterium</taxon>
    </lineage>
</organism>
<keyword evidence="1" id="KW-0472">Membrane</keyword>
<evidence type="ECO:0000256" key="1">
    <source>
        <dbReference type="SAM" id="Phobius"/>
    </source>
</evidence>
<dbReference type="OrthoDB" id="1122768at2"/>
<evidence type="ECO:0000313" key="3">
    <source>
        <dbReference type="Proteomes" id="UP000276603"/>
    </source>
</evidence>
<keyword evidence="1" id="KW-1133">Transmembrane helix</keyword>
<feature type="transmembrane region" description="Helical" evidence="1">
    <location>
        <begin position="45"/>
        <end position="63"/>
    </location>
</feature>
<gene>
    <name evidence="2" type="ORF">D7Z94_12000</name>
</gene>
<protein>
    <submittedName>
        <fullName evidence="2">DUF4199 domain-containing protein</fullName>
    </submittedName>
</protein>
<feature type="transmembrane region" description="Helical" evidence="1">
    <location>
        <begin position="12"/>
        <end position="33"/>
    </location>
</feature>
<name>A0A3B0C673_9FLAO</name>
<accession>A0A3B0C673</accession>
<dbReference type="AlphaFoldDB" id="A0A3B0C673"/>
<dbReference type="Pfam" id="PF13858">
    <property type="entry name" value="DUF4199"/>
    <property type="match status" value="1"/>
</dbReference>
<dbReference type="RefSeq" id="WP_120711777.1">
    <property type="nucleotide sequence ID" value="NZ_RBCJ01000002.1"/>
</dbReference>
<comment type="caution">
    <text evidence="2">The sequence shown here is derived from an EMBL/GenBank/DDBJ whole genome shotgun (WGS) entry which is preliminary data.</text>
</comment>
<dbReference type="InterPro" id="IPR025250">
    <property type="entry name" value="DUF4199"/>
</dbReference>
<dbReference type="EMBL" id="RBCJ01000002">
    <property type="protein sequence ID" value="RKN81623.1"/>
    <property type="molecule type" value="Genomic_DNA"/>
</dbReference>
<reference evidence="2 3" key="1">
    <citation type="submission" date="2018-10" db="EMBL/GenBank/DDBJ databases">
        <title>Ulvibacterium marinum gen. nov., sp. nov., a novel marine bacterium of the family Flavobacteriaceae, isolated from a culture of the green alga Ulva prolifera.</title>
        <authorList>
            <person name="Zhang Z."/>
        </authorList>
    </citation>
    <scope>NUCLEOTIDE SEQUENCE [LARGE SCALE GENOMIC DNA]</scope>
    <source>
        <strain evidence="2 3">CCMM003</strain>
    </source>
</reference>